<dbReference type="OrthoDB" id="5598737at2759"/>
<dbReference type="HOGENOM" id="CLU_2158232_0_0_1"/>
<dbReference type="AlphaFoldDB" id="D6RL10"/>
<sequence length="111" mass="12751">MPQNQQRKNPQHRESNPRPHRTSRGLKVSRILDARNPAQKNPSPNRPRNSNVDPRLVAINSSAAECGNSSLKKIRKSVSYMSQRRAIVYTKIFLSIWNRVRLRKALGIKLV</sequence>
<dbReference type="GeneID" id="9379325"/>
<dbReference type="RefSeq" id="XP_002911982.1">
    <property type="nucleotide sequence ID" value="XM_002911936.1"/>
</dbReference>
<gene>
    <name evidence="2" type="ORF">CC1G_14020</name>
</gene>
<dbReference type="VEuPathDB" id="FungiDB:CC1G_14020"/>
<comment type="caution">
    <text evidence="2">The sequence shown here is derived from an EMBL/GenBank/DDBJ whole genome shotgun (WGS) entry which is preliminary data.</text>
</comment>
<dbReference type="Proteomes" id="UP000001861">
    <property type="component" value="Unassembled WGS sequence"/>
</dbReference>
<dbReference type="InParanoid" id="D6RL10"/>
<evidence type="ECO:0000313" key="2">
    <source>
        <dbReference type="EMBL" id="EFI28488.1"/>
    </source>
</evidence>
<dbReference type="KEGG" id="cci:CC1G_14020"/>
<feature type="region of interest" description="Disordered" evidence="1">
    <location>
        <begin position="1"/>
        <end position="54"/>
    </location>
</feature>
<dbReference type="EMBL" id="AACS02000002">
    <property type="protein sequence ID" value="EFI28488.1"/>
    <property type="molecule type" value="Genomic_DNA"/>
</dbReference>
<evidence type="ECO:0000256" key="1">
    <source>
        <dbReference type="SAM" id="MobiDB-lite"/>
    </source>
</evidence>
<organism evidence="2 3">
    <name type="scientific">Coprinopsis cinerea (strain Okayama-7 / 130 / ATCC MYA-4618 / FGSC 9003)</name>
    <name type="common">Inky cap fungus</name>
    <name type="synonym">Hormographiella aspergillata</name>
    <dbReference type="NCBI Taxonomy" id="240176"/>
    <lineage>
        <taxon>Eukaryota</taxon>
        <taxon>Fungi</taxon>
        <taxon>Dikarya</taxon>
        <taxon>Basidiomycota</taxon>
        <taxon>Agaricomycotina</taxon>
        <taxon>Agaricomycetes</taxon>
        <taxon>Agaricomycetidae</taxon>
        <taxon>Agaricales</taxon>
        <taxon>Agaricineae</taxon>
        <taxon>Psathyrellaceae</taxon>
        <taxon>Coprinopsis</taxon>
    </lineage>
</organism>
<proteinExistence type="predicted"/>
<name>D6RL10_COPC7</name>
<reference evidence="2 3" key="1">
    <citation type="journal article" date="2010" name="Proc. Natl. Acad. Sci. U.S.A.">
        <title>Insights into evolution of multicellular fungi from the assembled chromosomes of the mushroom Coprinopsis cinerea (Coprinus cinereus).</title>
        <authorList>
            <person name="Stajich J.E."/>
            <person name="Wilke S.K."/>
            <person name="Ahren D."/>
            <person name="Au C.H."/>
            <person name="Birren B.W."/>
            <person name="Borodovsky M."/>
            <person name="Burns C."/>
            <person name="Canback B."/>
            <person name="Casselton L.A."/>
            <person name="Cheng C.K."/>
            <person name="Deng J."/>
            <person name="Dietrich F.S."/>
            <person name="Fargo D.C."/>
            <person name="Farman M.L."/>
            <person name="Gathman A.C."/>
            <person name="Goldberg J."/>
            <person name="Guigo R."/>
            <person name="Hoegger P.J."/>
            <person name="Hooker J.B."/>
            <person name="Huggins A."/>
            <person name="James T.Y."/>
            <person name="Kamada T."/>
            <person name="Kilaru S."/>
            <person name="Kodira C."/>
            <person name="Kues U."/>
            <person name="Kupfer D."/>
            <person name="Kwan H.S."/>
            <person name="Lomsadze A."/>
            <person name="Li W."/>
            <person name="Lilly W.W."/>
            <person name="Ma L.J."/>
            <person name="Mackey A.J."/>
            <person name="Manning G."/>
            <person name="Martin F."/>
            <person name="Muraguchi H."/>
            <person name="Natvig D.O."/>
            <person name="Palmerini H."/>
            <person name="Ramesh M.A."/>
            <person name="Rehmeyer C.J."/>
            <person name="Roe B.A."/>
            <person name="Shenoy N."/>
            <person name="Stanke M."/>
            <person name="Ter-Hovhannisyan V."/>
            <person name="Tunlid A."/>
            <person name="Velagapudi R."/>
            <person name="Vision T.J."/>
            <person name="Zeng Q."/>
            <person name="Zolan M.E."/>
            <person name="Pukkila P.J."/>
        </authorList>
    </citation>
    <scope>NUCLEOTIDE SEQUENCE [LARGE SCALE GENOMIC DNA]</scope>
    <source>
        <strain evidence="3">Okayama-7 / 130 / ATCC MYA-4618 / FGSC 9003</strain>
    </source>
</reference>
<feature type="compositionally biased region" description="Low complexity" evidence="1">
    <location>
        <begin position="41"/>
        <end position="51"/>
    </location>
</feature>
<evidence type="ECO:0000313" key="3">
    <source>
        <dbReference type="Proteomes" id="UP000001861"/>
    </source>
</evidence>
<protein>
    <submittedName>
        <fullName evidence="2">Uncharacterized protein</fullName>
    </submittedName>
</protein>
<keyword evidence="3" id="KW-1185">Reference proteome</keyword>
<accession>D6RL10</accession>